<reference evidence="3" key="1">
    <citation type="submission" date="2020-01" db="EMBL/GenBank/DDBJ databases">
        <authorList>
            <person name="Mishra B."/>
        </authorList>
    </citation>
    <scope>NUCLEOTIDE SEQUENCE [LARGE SCALE GENOMIC DNA]</scope>
</reference>
<keyword evidence="2" id="KW-0812">Transmembrane</keyword>
<keyword evidence="2" id="KW-0472">Membrane</keyword>
<dbReference type="Proteomes" id="UP000467841">
    <property type="component" value="Unassembled WGS sequence"/>
</dbReference>
<feature type="region of interest" description="Disordered" evidence="1">
    <location>
        <begin position="70"/>
        <end position="95"/>
    </location>
</feature>
<comment type="caution">
    <text evidence="3">The sequence shown here is derived from an EMBL/GenBank/DDBJ whole genome shotgun (WGS) entry which is preliminary data.</text>
</comment>
<gene>
    <name evidence="3" type="ORF">MERR_LOCUS45685</name>
</gene>
<organism evidence="3 4">
    <name type="scientific">Microthlaspi erraticum</name>
    <dbReference type="NCBI Taxonomy" id="1685480"/>
    <lineage>
        <taxon>Eukaryota</taxon>
        <taxon>Viridiplantae</taxon>
        <taxon>Streptophyta</taxon>
        <taxon>Embryophyta</taxon>
        <taxon>Tracheophyta</taxon>
        <taxon>Spermatophyta</taxon>
        <taxon>Magnoliopsida</taxon>
        <taxon>eudicotyledons</taxon>
        <taxon>Gunneridae</taxon>
        <taxon>Pentapetalae</taxon>
        <taxon>rosids</taxon>
        <taxon>malvids</taxon>
        <taxon>Brassicales</taxon>
        <taxon>Brassicaceae</taxon>
        <taxon>Coluteocarpeae</taxon>
        <taxon>Microthlaspi</taxon>
    </lineage>
</organism>
<name>A0A6D2KNB6_9BRAS</name>
<evidence type="ECO:0000256" key="1">
    <source>
        <dbReference type="SAM" id="MobiDB-lite"/>
    </source>
</evidence>
<protein>
    <submittedName>
        <fullName evidence="3">Uncharacterized protein</fullName>
    </submittedName>
</protein>
<keyword evidence="4" id="KW-1185">Reference proteome</keyword>
<feature type="transmembrane region" description="Helical" evidence="2">
    <location>
        <begin position="156"/>
        <end position="179"/>
    </location>
</feature>
<keyword evidence="2" id="KW-1133">Transmembrane helix</keyword>
<dbReference type="AlphaFoldDB" id="A0A6D2KNB6"/>
<sequence>MDRDGPPQDLRPPKWPHVTGSPPLASSLKRGGCLSPDLLAWFVYVSYPTGEAMVSIMLLRTELLNHHFTPPEPPDRTLSLSHHQATPPHPSEPPDPPDLRPFVLLFFSVSALTLPSVMLANVTELHGTDLTRFTTRRLHLLLRRATWYISVIQRSFLHLGIFPFVELVLLPVSGFASYWSVVYR</sequence>
<evidence type="ECO:0000313" key="4">
    <source>
        <dbReference type="Proteomes" id="UP000467841"/>
    </source>
</evidence>
<proteinExistence type="predicted"/>
<evidence type="ECO:0000313" key="3">
    <source>
        <dbReference type="EMBL" id="CAA7058449.1"/>
    </source>
</evidence>
<evidence type="ECO:0000256" key="2">
    <source>
        <dbReference type="SAM" id="Phobius"/>
    </source>
</evidence>
<dbReference type="EMBL" id="CACVBM020001718">
    <property type="protein sequence ID" value="CAA7058449.1"/>
    <property type="molecule type" value="Genomic_DNA"/>
</dbReference>
<accession>A0A6D2KNB6</accession>
<feature type="region of interest" description="Disordered" evidence="1">
    <location>
        <begin position="1"/>
        <end position="26"/>
    </location>
</feature>